<organism evidence="1 2">
    <name type="scientific">Engelhardtia mirabilis</name>
    <dbReference type="NCBI Taxonomy" id="2528011"/>
    <lineage>
        <taxon>Bacteria</taxon>
        <taxon>Pseudomonadati</taxon>
        <taxon>Planctomycetota</taxon>
        <taxon>Planctomycetia</taxon>
        <taxon>Planctomycetia incertae sedis</taxon>
        <taxon>Engelhardtia</taxon>
    </lineage>
</organism>
<dbReference type="AlphaFoldDB" id="A0A518BJH1"/>
<evidence type="ECO:0000313" key="1">
    <source>
        <dbReference type="EMBL" id="QDU67131.1"/>
    </source>
</evidence>
<reference evidence="1 2" key="1">
    <citation type="submission" date="2019-02" db="EMBL/GenBank/DDBJ databases">
        <title>Deep-cultivation of Planctomycetes and their phenomic and genomic characterization uncovers novel biology.</title>
        <authorList>
            <person name="Wiegand S."/>
            <person name="Jogler M."/>
            <person name="Boedeker C."/>
            <person name="Pinto D."/>
            <person name="Vollmers J."/>
            <person name="Rivas-Marin E."/>
            <person name="Kohn T."/>
            <person name="Peeters S.H."/>
            <person name="Heuer A."/>
            <person name="Rast P."/>
            <person name="Oberbeckmann S."/>
            <person name="Bunk B."/>
            <person name="Jeske O."/>
            <person name="Meyerdierks A."/>
            <person name="Storesund J.E."/>
            <person name="Kallscheuer N."/>
            <person name="Luecker S."/>
            <person name="Lage O.M."/>
            <person name="Pohl T."/>
            <person name="Merkel B.J."/>
            <person name="Hornburger P."/>
            <person name="Mueller R.-W."/>
            <person name="Bruemmer F."/>
            <person name="Labrenz M."/>
            <person name="Spormann A.M."/>
            <person name="Op den Camp H."/>
            <person name="Overmann J."/>
            <person name="Amann R."/>
            <person name="Jetten M.S.M."/>
            <person name="Mascher T."/>
            <person name="Medema M.H."/>
            <person name="Devos D.P."/>
            <person name="Kaster A.-K."/>
            <person name="Ovreas L."/>
            <person name="Rohde M."/>
            <person name="Galperin M.Y."/>
            <person name="Jogler C."/>
        </authorList>
    </citation>
    <scope>NUCLEOTIDE SEQUENCE [LARGE SCALE GENOMIC DNA]</scope>
    <source>
        <strain evidence="1 2">Pla133</strain>
    </source>
</reference>
<gene>
    <name evidence="1" type="ORF">Pla133_22090</name>
</gene>
<dbReference type="KEGG" id="pbap:Pla133_22090"/>
<keyword evidence="2" id="KW-1185">Reference proteome</keyword>
<protein>
    <submittedName>
        <fullName evidence="1">Uncharacterized protein</fullName>
    </submittedName>
</protein>
<proteinExistence type="predicted"/>
<dbReference type="RefSeq" id="WP_145065029.1">
    <property type="nucleotide sequence ID" value="NZ_CP036287.1"/>
</dbReference>
<sequence>MTFDWLDVAAAGGTDFTPTATADWRRAVECLPVPLCGDPRLDELHAVVDRWGERRGALRCDPLLEDAARARMLRSVDAEAAREVEPFLPLLRESPILLQHVYVLAKQTQEEARLHFLPRALVRFGERLADVPMGSDAELSLRRALRATLDDLLARYEGLALVAGELIHEGVQTRRGERARAGLEDCEYAALVELGRQRGLCDLDPEGEDRGHRLDAQLDSQLRRHPINTPALRAVARRAFEEGRNDGHELALDAYGRSLELLEALSRRVDLRRMARLREGLEGTDERLRQLTLAELARHLHTDHRGQATPEQLARQALAAVLPKRGPRRRFAECLLDGDRDGARATLLLLELKGLPFDRGRKVEALYREAGCEGIARLEQRFAAEYADTARDATWLRLVKGASRWMALALGDAGRAERLRPVGPGLPLATLLDLKLRPADRAAVERLRRGDRAGAELGLLERAVEQRSAEGVVACLEGVDPEDLEEVCARFLSDSGRPLDRVLHEVLAPTPLRDLALHTVRGEARLARAARLRAALAEIGGVTLEDAFAGLSSDERHLLVGDYDLVYAGAAQGTHRTRLRGIFEQDLRRLVGRDVAELVSVLVRHGGLPPEDLARYYMLGLGTNVAGLVDLLRRFDREGIADLERRYDRKYRLYGARALARRETGSRLARAIAAERARFGPAARLVDVPLVGSLLRRVSLIDGLVGDLRGELSGDGWFDVRDALRGKPEVDRPGELASRLEERRAHEFSGRLMRSARFFKQLRRAVDTSLASARSVFPVGVVDGEPIVAQLGQRLRYHLYARRVLLAFDRFRAAKNRAGAALGDRLGGVGATLGALLGAFVERSLSGQVSLLTLALAGTVGAFIGKTLPKKLIAGDALGTEEIGLDLVHALIEGAGRMFSRLRRFGRFAVDGIQRGLGRTVFKVGAKRTIDQVTRGLASRLGARQDRLPQLRVTSFRLRDDLSPITSGAARARSNVIGAALDHEHDAGLERVFDGLVGQCLWPLGDRQLPN</sequence>
<name>A0A518BJH1_9BACT</name>
<dbReference type="EMBL" id="CP036287">
    <property type="protein sequence ID" value="QDU67131.1"/>
    <property type="molecule type" value="Genomic_DNA"/>
</dbReference>
<evidence type="ECO:0000313" key="2">
    <source>
        <dbReference type="Proteomes" id="UP000316921"/>
    </source>
</evidence>
<accession>A0A518BJH1</accession>
<dbReference type="Proteomes" id="UP000316921">
    <property type="component" value="Chromosome"/>
</dbReference>